<gene>
    <name evidence="1" type="ORF">TRIATDRAFT_19657</name>
</gene>
<evidence type="ECO:0000313" key="1">
    <source>
        <dbReference type="EMBL" id="EHK42359.1"/>
    </source>
</evidence>
<feature type="non-terminal residue" evidence="1">
    <location>
        <position position="83"/>
    </location>
</feature>
<organism evidence="1 2">
    <name type="scientific">Hypocrea atroviridis (strain ATCC 20476 / IMI 206040)</name>
    <name type="common">Trichoderma atroviride</name>
    <dbReference type="NCBI Taxonomy" id="452589"/>
    <lineage>
        <taxon>Eukaryota</taxon>
        <taxon>Fungi</taxon>
        <taxon>Dikarya</taxon>
        <taxon>Ascomycota</taxon>
        <taxon>Pezizomycotina</taxon>
        <taxon>Sordariomycetes</taxon>
        <taxon>Hypocreomycetidae</taxon>
        <taxon>Hypocreales</taxon>
        <taxon>Hypocreaceae</taxon>
        <taxon>Trichoderma</taxon>
    </lineage>
</organism>
<protein>
    <submittedName>
        <fullName evidence="1">Uncharacterized protein</fullName>
    </submittedName>
</protein>
<dbReference type="HOGENOM" id="CLU_2292091_0_0_1"/>
<dbReference type="OrthoDB" id="5130291at2759"/>
<dbReference type="OMA" id="CIVNCAV"/>
<dbReference type="eggNOG" id="ENOG502RM3J">
    <property type="taxonomic scope" value="Eukaryota"/>
</dbReference>
<proteinExistence type="predicted"/>
<dbReference type="EMBL" id="ABDG02000026">
    <property type="protein sequence ID" value="EHK42359.1"/>
    <property type="molecule type" value="Genomic_DNA"/>
</dbReference>
<accession>G9P0I8</accession>
<feature type="non-terminal residue" evidence="1">
    <location>
        <position position="1"/>
    </location>
</feature>
<comment type="caution">
    <text evidence="1">The sequence shown here is derived from an EMBL/GenBank/DDBJ whole genome shotgun (WGS) entry which is preliminary data.</text>
</comment>
<keyword evidence="2" id="KW-1185">Reference proteome</keyword>
<dbReference type="Proteomes" id="UP000005426">
    <property type="component" value="Unassembled WGS sequence"/>
</dbReference>
<evidence type="ECO:0000313" key="2">
    <source>
        <dbReference type="Proteomes" id="UP000005426"/>
    </source>
</evidence>
<dbReference type="KEGG" id="tatv:25777393"/>
<name>G9P0I8_HYPAI</name>
<sequence>ITTPCTYQEYVCGSTLLTNGYTATTELRAAYSANPNAPNITDAQLSQVLFRCIDQAGGVVGNSYCIVNCAVIGNDTVNDECTM</sequence>
<dbReference type="AlphaFoldDB" id="G9P0I8"/>
<dbReference type="GeneID" id="25777393"/>
<reference evidence="1 2" key="1">
    <citation type="journal article" date="2011" name="Genome Biol.">
        <title>Comparative genome sequence analysis underscores mycoparasitism as the ancestral life style of Trichoderma.</title>
        <authorList>
            <person name="Kubicek C.P."/>
            <person name="Herrera-Estrella A."/>
            <person name="Seidl-Seiboth V."/>
            <person name="Martinez D.A."/>
            <person name="Druzhinina I.S."/>
            <person name="Thon M."/>
            <person name="Zeilinger S."/>
            <person name="Casas-Flores S."/>
            <person name="Horwitz B.A."/>
            <person name="Mukherjee P.K."/>
            <person name="Mukherjee M."/>
            <person name="Kredics L."/>
            <person name="Alcaraz L.D."/>
            <person name="Aerts A."/>
            <person name="Antal Z."/>
            <person name="Atanasova L."/>
            <person name="Cervantes-Badillo M.G."/>
            <person name="Challacombe J."/>
            <person name="Chertkov O."/>
            <person name="McCluskey K."/>
            <person name="Coulpier F."/>
            <person name="Deshpande N."/>
            <person name="von Doehren H."/>
            <person name="Ebbole D.J."/>
            <person name="Esquivel-Naranjo E.U."/>
            <person name="Fekete E."/>
            <person name="Flipphi M."/>
            <person name="Glaser F."/>
            <person name="Gomez-Rodriguez E.Y."/>
            <person name="Gruber S."/>
            <person name="Han C."/>
            <person name="Henrissat B."/>
            <person name="Hermosa R."/>
            <person name="Hernandez-Onate M."/>
            <person name="Karaffa L."/>
            <person name="Kosti I."/>
            <person name="Le Crom S."/>
            <person name="Lindquist E."/>
            <person name="Lucas S."/>
            <person name="Luebeck M."/>
            <person name="Luebeck P.S."/>
            <person name="Margeot A."/>
            <person name="Metz B."/>
            <person name="Misra M."/>
            <person name="Nevalainen H."/>
            <person name="Omann M."/>
            <person name="Packer N."/>
            <person name="Perrone G."/>
            <person name="Uresti-Rivera E.E."/>
            <person name="Salamov A."/>
            <person name="Schmoll M."/>
            <person name="Seiboth B."/>
            <person name="Shapiro H."/>
            <person name="Sukno S."/>
            <person name="Tamayo-Ramos J.A."/>
            <person name="Tisch D."/>
            <person name="Wiest A."/>
            <person name="Wilkinson H.H."/>
            <person name="Zhang M."/>
            <person name="Coutinho P.M."/>
            <person name="Kenerley C.M."/>
            <person name="Monte E."/>
            <person name="Baker S.E."/>
            <person name="Grigoriev I.V."/>
        </authorList>
    </citation>
    <scope>NUCLEOTIDE SEQUENCE [LARGE SCALE GENOMIC DNA]</scope>
    <source>
        <strain evidence="2">ATCC 20476 / IMI 206040</strain>
    </source>
</reference>